<feature type="transmembrane region" description="Helical" evidence="8">
    <location>
        <begin position="44"/>
        <end position="66"/>
    </location>
</feature>
<evidence type="ECO:0000256" key="7">
    <source>
        <dbReference type="ARBA" id="ARBA00023136"/>
    </source>
</evidence>
<dbReference type="Proteomes" id="UP000036458">
    <property type="component" value="Chromosome"/>
</dbReference>
<evidence type="ECO:0000256" key="4">
    <source>
        <dbReference type="ARBA" id="ARBA00022692"/>
    </source>
</evidence>
<dbReference type="PATRIC" id="fig|1379910.4.peg.2255"/>
<feature type="transmembrane region" description="Helical" evidence="8">
    <location>
        <begin position="147"/>
        <end position="167"/>
    </location>
</feature>
<keyword evidence="3" id="KW-1003">Cell membrane</keyword>
<feature type="transmembrane region" description="Helical" evidence="8">
    <location>
        <begin position="206"/>
        <end position="230"/>
    </location>
</feature>
<sequence>MQATFRNTPRIVALLDTFLLYFSSLGLLAFLYDIGFEHLQPDYIYLHYFYHFYFLVVLGCVGFRMAVMFKDGTKRPSLIFEGLLLTFMVLVLVARLILSNQVTQASSLLHFFDSEHPIHFIIFYVFFIELSKKTLLFYRGNLHPAQMFVLSFMFLIAVGTFLLLLPQATYEEISFIDALFTATSAVCVTGLITLDTATAFTPAGKVIILILIQVGGLGIMTFASFFGIFFQGSSLKSSLFMKDWLNEDNLGQITRTLFKIVTFTLGFELAGALLLYWVLQDIPVNVLPDKFSFSLFHAISAFCNAGFSTLSLGLYDPLIRFNYPVQLIIAGLVIMGGLGFPIVFNLVRFVRYKALAQVHKLNPQTPLKHTPRLLNVNTLLGLITTLLLLFLGSVIYYLLEMNNTLAGQSPWGKLVGSFFGAVTPRTAGFNTVNLAALTAPTVLLYLLLMWIGASPASVGGGIKTTTFALAILNIISLAKGKDRVEVFGREIEQESVYKAFAIILLSLLVIGAAVFLVTFFDPHLGLSAVAFECFSAFSTVGLTLGITPLLSTPSKVVVIITMFLGRVGTLTLIVSLLRKVASLRYRYPKETIIIT</sequence>
<proteinExistence type="predicted"/>
<feature type="transmembrane region" description="Helical" evidence="8">
    <location>
        <begin position="327"/>
        <end position="347"/>
    </location>
</feature>
<keyword evidence="6" id="KW-0406">Ion transport</keyword>
<keyword evidence="4 8" id="KW-0812">Transmembrane</keyword>
<feature type="transmembrane region" description="Helical" evidence="8">
    <location>
        <begin position="434"/>
        <end position="453"/>
    </location>
</feature>
<dbReference type="Pfam" id="PF02386">
    <property type="entry name" value="TrkH"/>
    <property type="match status" value="1"/>
</dbReference>
<gene>
    <name evidence="9" type="ORF">TH63_10380</name>
</gene>
<evidence type="ECO:0000256" key="1">
    <source>
        <dbReference type="ARBA" id="ARBA00004651"/>
    </source>
</evidence>
<feature type="transmembrane region" description="Helical" evidence="8">
    <location>
        <begin position="12"/>
        <end position="32"/>
    </location>
</feature>
<accession>A0A0H4VUW5</accession>
<evidence type="ECO:0008006" key="11">
    <source>
        <dbReference type="Google" id="ProtNLM"/>
    </source>
</evidence>
<keyword evidence="5 8" id="KW-1133">Transmembrane helix</keyword>
<feature type="transmembrane region" description="Helical" evidence="8">
    <location>
        <begin position="291"/>
        <end position="315"/>
    </location>
</feature>
<feature type="transmembrane region" description="Helical" evidence="8">
    <location>
        <begin position="499"/>
        <end position="520"/>
    </location>
</feature>
<feature type="transmembrane region" description="Helical" evidence="8">
    <location>
        <begin position="257"/>
        <end position="279"/>
    </location>
</feature>
<evidence type="ECO:0000256" key="5">
    <source>
        <dbReference type="ARBA" id="ARBA00022989"/>
    </source>
</evidence>
<comment type="subcellular location">
    <subcellularLocation>
        <location evidence="1">Cell membrane</location>
        <topology evidence="1">Multi-pass membrane protein</topology>
    </subcellularLocation>
</comment>
<feature type="transmembrane region" description="Helical" evidence="8">
    <location>
        <begin position="460"/>
        <end position="479"/>
    </location>
</feature>
<dbReference type="KEGG" id="ruf:TH63_10380"/>
<dbReference type="STRING" id="1379910.TH63_10380"/>
<evidence type="ECO:0000256" key="8">
    <source>
        <dbReference type="SAM" id="Phobius"/>
    </source>
</evidence>
<organism evidence="9 10">
    <name type="scientific">Rufibacter radiotolerans</name>
    <dbReference type="NCBI Taxonomy" id="1379910"/>
    <lineage>
        <taxon>Bacteria</taxon>
        <taxon>Pseudomonadati</taxon>
        <taxon>Bacteroidota</taxon>
        <taxon>Cytophagia</taxon>
        <taxon>Cytophagales</taxon>
        <taxon>Hymenobacteraceae</taxon>
        <taxon>Rufibacter</taxon>
    </lineage>
</organism>
<evidence type="ECO:0000313" key="9">
    <source>
        <dbReference type="EMBL" id="AKQ47619.1"/>
    </source>
</evidence>
<dbReference type="AlphaFoldDB" id="A0A0H4VUW5"/>
<dbReference type="PANTHER" id="PTHR32024">
    <property type="entry name" value="TRK SYSTEM POTASSIUM UPTAKE PROTEIN TRKG-RELATED"/>
    <property type="match status" value="1"/>
</dbReference>
<dbReference type="PANTHER" id="PTHR32024:SF1">
    <property type="entry name" value="KTR SYSTEM POTASSIUM UPTAKE PROTEIN B"/>
    <property type="match status" value="1"/>
</dbReference>
<dbReference type="GO" id="GO:0030001">
    <property type="term" value="P:metal ion transport"/>
    <property type="evidence" value="ECO:0007669"/>
    <property type="project" value="UniProtKB-ARBA"/>
</dbReference>
<feature type="transmembrane region" description="Helical" evidence="8">
    <location>
        <begin position="529"/>
        <end position="550"/>
    </location>
</feature>
<feature type="transmembrane region" description="Helical" evidence="8">
    <location>
        <begin position="378"/>
        <end position="399"/>
    </location>
</feature>
<evidence type="ECO:0000256" key="2">
    <source>
        <dbReference type="ARBA" id="ARBA00022448"/>
    </source>
</evidence>
<dbReference type="InterPro" id="IPR003445">
    <property type="entry name" value="Cat_transpt"/>
</dbReference>
<feature type="transmembrane region" description="Helical" evidence="8">
    <location>
        <begin position="118"/>
        <end position="135"/>
    </location>
</feature>
<dbReference type="EMBL" id="CP010777">
    <property type="protein sequence ID" value="AKQ47619.1"/>
    <property type="molecule type" value="Genomic_DNA"/>
</dbReference>
<reference evidence="9 10" key="1">
    <citation type="submission" date="2015-01" db="EMBL/GenBank/DDBJ databases">
        <title>Rufibacter sp./DG31D/ whole genome sequencing.</title>
        <authorList>
            <person name="Kim M.K."/>
            <person name="Srinivasan S."/>
            <person name="Lee J.-J."/>
        </authorList>
    </citation>
    <scope>NUCLEOTIDE SEQUENCE [LARGE SCALE GENOMIC DNA]</scope>
    <source>
        <strain evidence="9 10">DG31D</strain>
    </source>
</reference>
<feature type="transmembrane region" description="Helical" evidence="8">
    <location>
        <begin position="173"/>
        <end position="194"/>
    </location>
</feature>
<evidence type="ECO:0000256" key="6">
    <source>
        <dbReference type="ARBA" id="ARBA00023065"/>
    </source>
</evidence>
<evidence type="ECO:0000256" key="3">
    <source>
        <dbReference type="ARBA" id="ARBA00022475"/>
    </source>
</evidence>
<feature type="transmembrane region" description="Helical" evidence="8">
    <location>
        <begin position="556"/>
        <end position="577"/>
    </location>
</feature>
<keyword evidence="10" id="KW-1185">Reference proteome</keyword>
<name>A0A0H4VUW5_9BACT</name>
<feature type="transmembrane region" description="Helical" evidence="8">
    <location>
        <begin position="78"/>
        <end position="98"/>
    </location>
</feature>
<dbReference type="GO" id="GO:0008324">
    <property type="term" value="F:monoatomic cation transmembrane transporter activity"/>
    <property type="evidence" value="ECO:0007669"/>
    <property type="project" value="InterPro"/>
</dbReference>
<dbReference type="GO" id="GO:0005886">
    <property type="term" value="C:plasma membrane"/>
    <property type="evidence" value="ECO:0007669"/>
    <property type="project" value="UniProtKB-SubCell"/>
</dbReference>
<keyword evidence="2" id="KW-0813">Transport</keyword>
<keyword evidence="7 8" id="KW-0472">Membrane</keyword>
<evidence type="ECO:0000313" key="10">
    <source>
        <dbReference type="Proteomes" id="UP000036458"/>
    </source>
</evidence>
<protein>
    <recommendedName>
        <fullName evidence="11">ATPase</fullName>
    </recommendedName>
</protein>